<dbReference type="PROSITE" id="PS50011">
    <property type="entry name" value="PROTEIN_KINASE_DOM"/>
    <property type="match status" value="1"/>
</dbReference>
<dbReference type="InterPro" id="IPR000719">
    <property type="entry name" value="Prot_kinase_dom"/>
</dbReference>
<dbReference type="EC" id="2.7.11.1" evidence="1"/>
<dbReference type="SUPFAM" id="SSF56112">
    <property type="entry name" value="Protein kinase-like (PK-like)"/>
    <property type="match status" value="1"/>
</dbReference>
<evidence type="ECO:0000313" key="10">
    <source>
        <dbReference type="Proteomes" id="UP001217838"/>
    </source>
</evidence>
<feature type="region of interest" description="Disordered" evidence="6">
    <location>
        <begin position="506"/>
        <end position="581"/>
    </location>
</feature>
<evidence type="ECO:0000256" key="4">
    <source>
        <dbReference type="ARBA" id="ARBA00022777"/>
    </source>
</evidence>
<dbReference type="Gene3D" id="3.30.200.20">
    <property type="entry name" value="Phosphorylase Kinase, domain 1"/>
    <property type="match status" value="1"/>
</dbReference>
<dbReference type="Proteomes" id="UP001217838">
    <property type="component" value="Unassembled WGS sequence"/>
</dbReference>
<proteinExistence type="predicted"/>
<evidence type="ECO:0000256" key="5">
    <source>
        <dbReference type="ARBA" id="ARBA00022840"/>
    </source>
</evidence>
<evidence type="ECO:0000256" key="7">
    <source>
        <dbReference type="SAM" id="Phobius"/>
    </source>
</evidence>
<evidence type="ECO:0000259" key="8">
    <source>
        <dbReference type="PROSITE" id="PS50011"/>
    </source>
</evidence>
<keyword evidence="2" id="KW-0808">Transferase</keyword>
<evidence type="ECO:0000256" key="2">
    <source>
        <dbReference type="ARBA" id="ARBA00022679"/>
    </source>
</evidence>
<evidence type="ECO:0000256" key="1">
    <source>
        <dbReference type="ARBA" id="ARBA00012513"/>
    </source>
</evidence>
<dbReference type="PROSITE" id="PS00108">
    <property type="entry name" value="PROTEIN_KINASE_ST"/>
    <property type="match status" value="1"/>
</dbReference>
<organism evidence="9 10">
    <name type="scientific">Nannocystis radixulma</name>
    <dbReference type="NCBI Taxonomy" id="2995305"/>
    <lineage>
        <taxon>Bacteria</taxon>
        <taxon>Pseudomonadati</taxon>
        <taxon>Myxococcota</taxon>
        <taxon>Polyangia</taxon>
        <taxon>Nannocystales</taxon>
        <taxon>Nannocystaceae</taxon>
        <taxon>Nannocystis</taxon>
    </lineage>
</organism>
<name>A0ABT5BBR7_9BACT</name>
<dbReference type="PANTHER" id="PTHR43671">
    <property type="entry name" value="SERINE/THREONINE-PROTEIN KINASE NEK"/>
    <property type="match status" value="1"/>
</dbReference>
<keyword evidence="7" id="KW-0812">Transmembrane</keyword>
<evidence type="ECO:0000256" key="3">
    <source>
        <dbReference type="ARBA" id="ARBA00022741"/>
    </source>
</evidence>
<evidence type="ECO:0000313" key="9">
    <source>
        <dbReference type="EMBL" id="MDC0671582.1"/>
    </source>
</evidence>
<dbReference type="Gene3D" id="1.10.510.10">
    <property type="entry name" value="Transferase(Phosphotransferase) domain 1"/>
    <property type="match status" value="1"/>
</dbReference>
<dbReference type="Pfam" id="PF00069">
    <property type="entry name" value="Pkinase"/>
    <property type="match status" value="1"/>
</dbReference>
<comment type="caution">
    <text evidence="9">The sequence shown here is derived from an EMBL/GenBank/DDBJ whole genome shotgun (WGS) entry which is preliminary data.</text>
</comment>
<keyword evidence="7" id="KW-1133">Transmembrane helix</keyword>
<keyword evidence="4 9" id="KW-0418">Kinase</keyword>
<keyword evidence="10" id="KW-1185">Reference proteome</keyword>
<feature type="domain" description="Protein kinase" evidence="8">
    <location>
        <begin position="23"/>
        <end position="296"/>
    </location>
</feature>
<keyword evidence="7" id="KW-0472">Membrane</keyword>
<dbReference type="PANTHER" id="PTHR43671:SF13">
    <property type="entry name" value="SERINE_THREONINE-PROTEIN KINASE NEK2"/>
    <property type="match status" value="1"/>
</dbReference>
<dbReference type="InterPro" id="IPR050660">
    <property type="entry name" value="NEK_Ser/Thr_kinase"/>
</dbReference>
<dbReference type="InterPro" id="IPR008271">
    <property type="entry name" value="Ser/Thr_kinase_AS"/>
</dbReference>
<feature type="compositionally biased region" description="Low complexity" evidence="6">
    <location>
        <begin position="535"/>
        <end position="545"/>
    </location>
</feature>
<evidence type="ECO:0000256" key="6">
    <source>
        <dbReference type="SAM" id="MobiDB-lite"/>
    </source>
</evidence>
<dbReference type="InterPro" id="IPR011009">
    <property type="entry name" value="Kinase-like_dom_sf"/>
</dbReference>
<gene>
    <name evidence="9" type="ORF">POL58_27795</name>
</gene>
<reference evidence="9 10" key="1">
    <citation type="submission" date="2022-11" db="EMBL/GenBank/DDBJ databases">
        <title>Minimal conservation of predation-associated metabolite biosynthetic gene clusters underscores biosynthetic potential of Myxococcota including descriptions for ten novel species: Archangium lansinium sp. nov., Myxococcus landrumus sp. nov., Nannocystis bai.</title>
        <authorList>
            <person name="Ahearne A."/>
            <person name="Stevens C."/>
            <person name="Dowd S."/>
        </authorList>
    </citation>
    <scope>NUCLEOTIDE SEQUENCE [LARGE SCALE GENOMIC DNA]</scope>
    <source>
        <strain evidence="9 10">NCELM</strain>
    </source>
</reference>
<protein>
    <recommendedName>
        <fullName evidence="1">non-specific serine/threonine protein kinase</fullName>
        <ecNumber evidence="1">2.7.11.1</ecNumber>
    </recommendedName>
</protein>
<dbReference type="CDD" id="cd14014">
    <property type="entry name" value="STKc_PknB_like"/>
    <property type="match status" value="1"/>
</dbReference>
<dbReference type="RefSeq" id="WP_272002017.1">
    <property type="nucleotide sequence ID" value="NZ_JAQNDN010000016.1"/>
</dbReference>
<feature type="region of interest" description="Disordered" evidence="6">
    <location>
        <begin position="322"/>
        <end position="341"/>
    </location>
</feature>
<keyword evidence="3" id="KW-0547">Nucleotide-binding</keyword>
<accession>A0ABT5BBR7</accession>
<dbReference type="GO" id="GO:0016301">
    <property type="term" value="F:kinase activity"/>
    <property type="evidence" value="ECO:0007669"/>
    <property type="project" value="UniProtKB-KW"/>
</dbReference>
<sequence length="581" mass="62245">MVEPNRTRKTLDPAPGALIGGKYEIDRLIARGGVGVVYLARDREQQREVVIKFLAGHLTGESEASARFDREVERLSGIQHPNIVEVLGHGQENGAPYLVMEYLSGEPLLAFLNRKGHLSLAEFVPIAAQILKALGYAHGCGLMHRDIKPANIMMITRKGRANFVKLLDFGMAKLVEGERDITSEQVLGTANYMAPEQVRGEPLDERVDVYACGLLFYRMLAGTPPFVADNNSALLYKQVHELPAPLAVKLPPGNEVPPELAQLIDRCIAKDPRERPADANALTEALVACVPSHLFRLPLADGADASATASTLAMVSDLSPAMSMAGRESPSDSMRPRKRKNSAVYSRSVAAVELGDMEVEAAEGPSITAAMTTESRGSSTRWLVLGAAGVAAVVLAVVLLGGGDGAPATTTTPVDVARVAARLDQVDALILSGDFGKAREELEAIRYQLHEVPHGESRASAQERKIAVLIGLEVARQFEQSGDKGAAEKAYRDVLALDAGNAEARTGLNRLGTGPRPAEAVVEEETRPKPKPRPKTGSEGKTTTTTPPPPPTKTAEPKRDDTFKLPPKKTADSVFLPTGKK</sequence>
<dbReference type="EMBL" id="JAQNDN010000016">
    <property type="protein sequence ID" value="MDC0671582.1"/>
    <property type="molecule type" value="Genomic_DNA"/>
</dbReference>
<dbReference type="SMART" id="SM00220">
    <property type="entry name" value="S_TKc"/>
    <property type="match status" value="1"/>
</dbReference>
<keyword evidence="5" id="KW-0067">ATP-binding</keyword>
<feature type="transmembrane region" description="Helical" evidence="7">
    <location>
        <begin position="382"/>
        <end position="403"/>
    </location>
</feature>